<dbReference type="FunFam" id="1.20.1070.10:FF:000023">
    <property type="entry name" value="Relaxin family peptide receptor 1"/>
    <property type="match status" value="1"/>
</dbReference>
<name>A0A9J7MXV1_BRAFL</name>
<evidence type="ECO:0000256" key="5">
    <source>
        <dbReference type="ARBA" id="ARBA00022737"/>
    </source>
</evidence>
<keyword evidence="12 14" id="KW-0807">Transducer</keyword>
<dbReference type="Gene3D" id="4.10.400.10">
    <property type="entry name" value="Low-density Lipoprotein Receptor"/>
    <property type="match status" value="1"/>
</dbReference>
<dbReference type="OrthoDB" id="6022531at2759"/>
<dbReference type="InterPro" id="IPR023415">
    <property type="entry name" value="LDLR_class-A_CS"/>
</dbReference>
<protein>
    <submittedName>
        <fullName evidence="20">Relaxin receptor 1-like</fullName>
    </submittedName>
</protein>
<evidence type="ECO:0000256" key="8">
    <source>
        <dbReference type="ARBA" id="ARBA00023136"/>
    </source>
</evidence>
<comment type="subcellular location">
    <subcellularLocation>
        <location evidence="1">Cell membrane</location>
        <topology evidence="1">Multi-pass membrane protein</topology>
    </subcellularLocation>
</comment>
<evidence type="ECO:0000256" key="12">
    <source>
        <dbReference type="ARBA" id="ARBA00023224"/>
    </source>
</evidence>
<evidence type="ECO:0000256" key="11">
    <source>
        <dbReference type="ARBA" id="ARBA00023180"/>
    </source>
</evidence>
<dbReference type="InterPro" id="IPR036055">
    <property type="entry name" value="LDL_receptor-like_sf"/>
</dbReference>
<feature type="chain" id="PRO_5039886615" evidence="17">
    <location>
        <begin position="19"/>
        <end position="778"/>
    </location>
</feature>
<dbReference type="InterPro" id="IPR032675">
    <property type="entry name" value="LRR_dom_sf"/>
</dbReference>
<evidence type="ECO:0000256" key="16">
    <source>
        <dbReference type="SAM" id="Phobius"/>
    </source>
</evidence>
<dbReference type="InterPro" id="IPR001611">
    <property type="entry name" value="Leu-rich_rpt"/>
</dbReference>
<keyword evidence="17" id="KW-0732">Signal</keyword>
<dbReference type="Gene3D" id="1.20.1070.10">
    <property type="entry name" value="Rhodopsin 7-helix transmembrane proteins"/>
    <property type="match status" value="1"/>
</dbReference>
<dbReference type="Pfam" id="PF00057">
    <property type="entry name" value="Ldl_recept_a"/>
    <property type="match status" value="1"/>
</dbReference>
<dbReference type="PRINTS" id="PR00237">
    <property type="entry name" value="GPCRRHODOPSN"/>
</dbReference>
<reference evidence="20" key="2">
    <citation type="submission" date="2025-08" db="UniProtKB">
        <authorList>
            <consortium name="RefSeq"/>
        </authorList>
    </citation>
    <scope>IDENTIFICATION</scope>
    <source>
        <strain evidence="20">S238N-H82</strain>
        <tissue evidence="20">Testes</tissue>
    </source>
</reference>
<comment type="similarity">
    <text evidence="14">Belongs to the G-protein coupled receptor 1 family.</text>
</comment>
<evidence type="ECO:0000256" key="15">
    <source>
        <dbReference type="SAM" id="MobiDB-lite"/>
    </source>
</evidence>
<dbReference type="PROSITE" id="PS00237">
    <property type="entry name" value="G_PROTEIN_RECEP_F1_1"/>
    <property type="match status" value="1"/>
</dbReference>
<feature type="transmembrane region" description="Helical" evidence="16">
    <location>
        <begin position="504"/>
        <end position="523"/>
    </location>
</feature>
<evidence type="ECO:0000256" key="14">
    <source>
        <dbReference type="RuleBase" id="RU000688"/>
    </source>
</evidence>
<proteinExistence type="inferred from homology"/>
<evidence type="ECO:0000256" key="13">
    <source>
        <dbReference type="PROSITE-ProRule" id="PRU00124"/>
    </source>
</evidence>
<evidence type="ECO:0000256" key="7">
    <source>
        <dbReference type="ARBA" id="ARBA00023040"/>
    </source>
</evidence>
<organism evidence="19 20">
    <name type="scientific">Branchiostoma floridae</name>
    <name type="common">Florida lancelet</name>
    <name type="synonym">Amphioxus</name>
    <dbReference type="NCBI Taxonomy" id="7739"/>
    <lineage>
        <taxon>Eukaryota</taxon>
        <taxon>Metazoa</taxon>
        <taxon>Chordata</taxon>
        <taxon>Cephalochordata</taxon>
        <taxon>Leptocardii</taxon>
        <taxon>Amphioxiformes</taxon>
        <taxon>Branchiostomatidae</taxon>
        <taxon>Branchiostoma</taxon>
    </lineage>
</organism>
<evidence type="ECO:0000256" key="1">
    <source>
        <dbReference type="ARBA" id="ARBA00004651"/>
    </source>
</evidence>
<dbReference type="PANTHER" id="PTHR24372:SF80">
    <property type="entry name" value="FI21465P1-RELATED"/>
    <property type="match status" value="1"/>
</dbReference>
<keyword evidence="2" id="KW-1003">Cell membrane</keyword>
<feature type="signal peptide" evidence="17">
    <location>
        <begin position="1"/>
        <end position="18"/>
    </location>
</feature>
<dbReference type="KEGG" id="bfo:118420025"/>
<dbReference type="GeneID" id="118420025"/>
<feature type="disulfide bond" evidence="13">
    <location>
        <begin position="52"/>
        <end position="67"/>
    </location>
</feature>
<evidence type="ECO:0000256" key="10">
    <source>
        <dbReference type="ARBA" id="ARBA00023170"/>
    </source>
</evidence>
<feature type="transmembrane region" description="Helical" evidence="16">
    <location>
        <begin position="553"/>
        <end position="578"/>
    </location>
</feature>
<dbReference type="InterPro" id="IPR017452">
    <property type="entry name" value="GPCR_Rhodpsn_7TM"/>
</dbReference>
<dbReference type="GO" id="GO:0008528">
    <property type="term" value="F:G protein-coupled peptide receptor activity"/>
    <property type="evidence" value="ECO:0000318"/>
    <property type="project" value="GO_Central"/>
</dbReference>
<dbReference type="AlphaFoldDB" id="A0A9J7MXV1"/>
<dbReference type="GO" id="GO:0009755">
    <property type="term" value="P:hormone-mediated signaling pathway"/>
    <property type="evidence" value="ECO:0000318"/>
    <property type="project" value="GO_Central"/>
</dbReference>
<dbReference type="SMART" id="SM00369">
    <property type="entry name" value="LRR_TYP"/>
    <property type="match status" value="7"/>
</dbReference>
<feature type="domain" description="G-protein coupled receptors family 1 profile" evidence="18">
    <location>
        <begin position="397"/>
        <end position="654"/>
    </location>
</feature>
<evidence type="ECO:0000256" key="2">
    <source>
        <dbReference type="ARBA" id="ARBA00022475"/>
    </source>
</evidence>
<dbReference type="InterPro" id="IPR008112">
    <property type="entry name" value="Relaxin_rcpt"/>
</dbReference>
<gene>
    <name evidence="20" type="primary">LOC118420025</name>
</gene>
<keyword evidence="10 14" id="KW-0675">Receptor</keyword>
<evidence type="ECO:0000313" key="20">
    <source>
        <dbReference type="RefSeq" id="XP_035682624.1"/>
    </source>
</evidence>
<keyword evidence="5" id="KW-0677">Repeat</keyword>
<dbReference type="Pfam" id="PF00001">
    <property type="entry name" value="7tm_1"/>
    <property type="match status" value="1"/>
</dbReference>
<reference evidence="19" key="1">
    <citation type="journal article" date="2020" name="Nat. Ecol. Evol.">
        <title>Deeply conserved synteny resolves early events in vertebrate evolution.</title>
        <authorList>
            <person name="Simakov O."/>
            <person name="Marletaz F."/>
            <person name="Yue J.X."/>
            <person name="O'Connell B."/>
            <person name="Jenkins J."/>
            <person name="Brandt A."/>
            <person name="Calef R."/>
            <person name="Tung C.H."/>
            <person name="Huang T.K."/>
            <person name="Schmutz J."/>
            <person name="Satoh N."/>
            <person name="Yu J.K."/>
            <person name="Putnam N.H."/>
            <person name="Green R.E."/>
            <person name="Rokhsar D.S."/>
        </authorList>
    </citation>
    <scope>NUCLEOTIDE SEQUENCE [LARGE SCALE GENOMIC DNA]</scope>
    <source>
        <strain evidence="19">S238N-H82</strain>
    </source>
</reference>
<dbReference type="GO" id="GO:0007189">
    <property type="term" value="P:adenylate cyclase-activating G protein-coupled receptor signaling pathway"/>
    <property type="evidence" value="ECO:0000318"/>
    <property type="project" value="GO_Central"/>
</dbReference>
<dbReference type="PROSITE" id="PS01209">
    <property type="entry name" value="LDLRA_1"/>
    <property type="match status" value="1"/>
</dbReference>
<feature type="transmembrane region" description="Helical" evidence="16">
    <location>
        <begin position="634"/>
        <end position="654"/>
    </location>
</feature>
<dbReference type="Gene3D" id="3.80.10.10">
    <property type="entry name" value="Ribonuclease Inhibitor"/>
    <property type="match status" value="2"/>
</dbReference>
<dbReference type="CDD" id="cd00112">
    <property type="entry name" value="LDLa"/>
    <property type="match status" value="1"/>
</dbReference>
<keyword evidence="4 14" id="KW-0812">Transmembrane</keyword>
<keyword evidence="6 16" id="KW-1133">Transmembrane helix</keyword>
<evidence type="ECO:0000313" key="19">
    <source>
        <dbReference type="Proteomes" id="UP000001554"/>
    </source>
</evidence>
<evidence type="ECO:0000256" key="3">
    <source>
        <dbReference type="ARBA" id="ARBA00022614"/>
    </source>
</evidence>
<dbReference type="PROSITE" id="PS51450">
    <property type="entry name" value="LRR"/>
    <property type="match status" value="1"/>
</dbReference>
<dbReference type="Proteomes" id="UP000001554">
    <property type="component" value="Chromosome 7"/>
</dbReference>
<evidence type="ECO:0000256" key="6">
    <source>
        <dbReference type="ARBA" id="ARBA00022989"/>
    </source>
</evidence>
<dbReference type="SMART" id="SM00192">
    <property type="entry name" value="LDLa"/>
    <property type="match status" value="1"/>
</dbReference>
<feature type="transmembrane region" description="Helical" evidence="16">
    <location>
        <begin position="381"/>
        <end position="401"/>
    </location>
</feature>
<dbReference type="Pfam" id="PF13855">
    <property type="entry name" value="LRR_8"/>
    <property type="match status" value="2"/>
</dbReference>
<keyword evidence="11" id="KW-0325">Glycoprotein</keyword>
<keyword evidence="7 14" id="KW-0297">G-protein coupled receptor</keyword>
<dbReference type="SUPFAM" id="SSF81321">
    <property type="entry name" value="Family A G protein-coupled receptor-like"/>
    <property type="match status" value="1"/>
</dbReference>
<dbReference type="PROSITE" id="PS50262">
    <property type="entry name" value="G_PROTEIN_RECEP_F1_2"/>
    <property type="match status" value="1"/>
</dbReference>
<dbReference type="SUPFAM" id="SSF52058">
    <property type="entry name" value="L domain-like"/>
    <property type="match status" value="1"/>
</dbReference>
<keyword evidence="9 13" id="KW-1015">Disulfide bond</keyword>
<dbReference type="PROSITE" id="PS50068">
    <property type="entry name" value="LDLRA_2"/>
    <property type="match status" value="1"/>
</dbReference>
<keyword evidence="8 16" id="KW-0472">Membrane</keyword>
<feature type="transmembrane region" description="Helical" evidence="16">
    <location>
        <begin position="422"/>
        <end position="442"/>
    </location>
</feature>
<dbReference type="PANTHER" id="PTHR24372">
    <property type="entry name" value="GLYCOPROTEIN HORMONE RECEPTOR"/>
    <property type="match status" value="1"/>
</dbReference>
<keyword evidence="19" id="KW-1185">Reference proteome</keyword>
<dbReference type="PRINTS" id="PR01739">
    <property type="entry name" value="RELAXINR"/>
</dbReference>
<evidence type="ECO:0000256" key="4">
    <source>
        <dbReference type="ARBA" id="ARBA00022692"/>
    </source>
</evidence>
<dbReference type="GO" id="GO:0005886">
    <property type="term" value="C:plasma membrane"/>
    <property type="evidence" value="ECO:0000318"/>
    <property type="project" value="GO_Central"/>
</dbReference>
<feature type="region of interest" description="Disordered" evidence="15">
    <location>
        <begin position="754"/>
        <end position="778"/>
    </location>
</feature>
<dbReference type="CDD" id="cd15137">
    <property type="entry name" value="7tmA_Relaxin_R"/>
    <property type="match status" value="1"/>
</dbReference>
<feature type="transmembrane region" description="Helical" evidence="16">
    <location>
        <begin position="603"/>
        <end position="628"/>
    </location>
</feature>
<dbReference type="SUPFAM" id="SSF57424">
    <property type="entry name" value="LDL receptor-like module"/>
    <property type="match status" value="1"/>
</dbReference>
<evidence type="ECO:0000256" key="17">
    <source>
        <dbReference type="SAM" id="SignalP"/>
    </source>
</evidence>
<evidence type="ECO:0000259" key="18">
    <source>
        <dbReference type="PROSITE" id="PS50262"/>
    </source>
</evidence>
<feature type="transmembrane region" description="Helical" evidence="16">
    <location>
        <begin position="462"/>
        <end position="483"/>
    </location>
</feature>
<dbReference type="InterPro" id="IPR002172">
    <property type="entry name" value="LDrepeatLR_classA_rpt"/>
</dbReference>
<sequence length="778" mass="86989">MTRMWFLLLVVTACCSHAVICCSYSAGTSKNNVEACLPCGNLTECVPRSKHCDNRTDCSNGADEENCGDNKGIPDSLESIPLVLRPFAIPKHCELQEVPSMCSCSHLTRIRCGGIGLTDIPANISVQVTRLNLEMNLIRVVEVDAFVGLHNLTKLYLDHNQLQTLEPGVFSDLSNLEWLYLNNNQLRVLNAQAFYGLHSLTWLELRWNRIHTVVGEGIWDNMPMLGILDLESNLLSSLEMFRGYRNFAATLFVRNNSIEVINDLALAELTQLHGLDLSENKIAKFPNGVFRNLSALDLLNISFNPLQVLQWNLFDGLEKLGSLDLRGIVAHNMSFRLFRPLRKLEHIYFSEFRYCGFAPRVRRCTPNTDGISTFENLLANFVLRMSVWVVAIVTCVGNTSVMIGRSIMKHENKVHSLFIRNLCASDLIMGMYLLVIGTKDYMYRNAYNEHSQQWKESLGCQVTGFLGMLSAEVTVLLLTYMSVERFLCVVFPYRDSRPNVGQATVILVIIWLSGAALSMAPVMSPGYFGNFYGSNGVCFPLHLHDPHGAGWEYSAFVFMGLNFVSMIIILCAYAGMFISIQRTRRSIGSPLSLLSDMSFSKRFFFIVLTDSLVWLPITIIKFAALLGVPISGSMYAWIVIFILPINSAINPILYSLTTRTFTNMLGNLVEKSPCCARKIKSGRLRQQKEEAFSGATYTTGVASVLRPVKCFKVKRSSETEFSMSTVSTPICSENTTKAFVSTIEIPDVVHRSSTLNSVPEVPSLEISGKESETDLDES</sequence>
<dbReference type="InterPro" id="IPR000276">
    <property type="entry name" value="GPCR_Rhodpsn"/>
</dbReference>
<keyword evidence="3" id="KW-0433">Leucine-rich repeat</keyword>
<comment type="caution">
    <text evidence="13">Lacks conserved residue(s) required for the propagation of feature annotation.</text>
</comment>
<evidence type="ECO:0000256" key="9">
    <source>
        <dbReference type="ARBA" id="ARBA00023157"/>
    </source>
</evidence>
<dbReference type="InterPro" id="IPR003591">
    <property type="entry name" value="Leu-rich_rpt_typical-subtyp"/>
</dbReference>
<accession>A0A9J7MXV1</accession>
<dbReference type="OMA" id="NISTQMF"/>
<dbReference type="RefSeq" id="XP_035682624.1">
    <property type="nucleotide sequence ID" value="XM_035826731.1"/>
</dbReference>